<evidence type="ECO:0000313" key="2">
    <source>
        <dbReference type="Proteomes" id="UP000283077"/>
    </source>
</evidence>
<dbReference type="EMBL" id="SACS01000012">
    <property type="protein sequence ID" value="RVU37043.1"/>
    <property type="molecule type" value="Genomic_DNA"/>
</dbReference>
<name>A0A437QRA1_9GAMM</name>
<comment type="caution">
    <text evidence="1">The sequence shown here is derived from an EMBL/GenBank/DDBJ whole genome shotgun (WGS) entry which is preliminary data.</text>
</comment>
<keyword evidence="2" id="KW-1185">Reference proteome</keyword>
<sequence length="304" mass="35219">MRTCVTSSNFKLVGLLMAGLLQGCVSKVQFENIHAMVIDGDHLRYVSRHYLQDADSTFGHTRYRTLAEQTEVYLIPLDLSKDIEVSAVAVRPHDDNYGAALYNPKTKTLVSGKHVMGYGQGRDGFVKQTQQELDDDVYNHHLFTGEKCQIDLRGWVKDDFNESRETYLSQDGRDLVLMKKIIDPKAPSKDSDRYEVRVYRVCQLIDNFVIDKEQDHTLWPVFAYAEREYSQIEQFSSYGISDAYLDELKGAKSSAWDKTHHLLYWLDLNSRDLSLGRFYRLNLKTKQLDSVGIRFNRPKFEIHN</sequence>
<reference evidence="1 2" key="1">
    <citation type="submission" date="2019-01" db="EMBL/GenBank/DDBJ databases">
        <authorList>
            <person name="Chen W.-M."/>
        </authorList>
    </citation>
    <scope>NUCLEOTIDE SEQUENCE [LARGE SCALE GENOMIC DNA]</scope>
    <source>
        <strain evidence="1 2">KYPC3</strain>
    </source>
</reference>
<accession>A0A437QRA1</accession>
<evidence type="ECO:0000313" key="1">
    <source>
        <dbReference type="EMBL" id="RVU37043.1"/>
    </source>
</evidence>
<dbReference type="Proteomes" id="UP000283077">
    <property type="component" value="Unassembled WGS sequence"/>
</dbReference>
<dbReference type="PROSITE" id="PS51257">
    <property type="entry name" value="PROKAR_LIPOPROTEIN"/>
    <property type="match status" value="1"/>
</dbReference>
<dbReference type="RefSeq" id="WP_127699339.1">
    <property type="nucleotide sequence ID" value="NZ_SACS01000012.1"/>
</dbReference>
<proteinExistence type="predicted"/>
<gene>
    <name evidence="1" type="ORF">EOE67_12085</name>
</gene>
<organism evidence="1 2">
    <name type="scientific">Rheinheimera riviphila</name>
    <dbReference type="NCBI Taxonomy" id="1834037"/>
    <lineage>
        <taxon>Bacteria</taxon>
        <taxon>Pseudomonadati</taxon>
        <taxon>Pseudomonadota</taxon>
        <taxon>Gammaproteobacteria</taxon>
        <taxon>Chromatiales</taxon>
        <taxon>Chromatiaceae</taxon>
        <taxon>Rheinheimera</taxon>
    </lineage>
</organism>
<evidence type="ECO:0008006" key="3">
    <source>
        <dbReference type="Google" id="ProtNLM"/>
    </source>
</evidence>
<protein>
    <recommendedName>
        <fullName evidence="3">Lipoprotein</fullName>
    </recommendedName>
</protein>
<dbReference type="AlphaFoldDB" id="A0A437QRA1"/>